<comment type="caution">
    <text evidence="7">Lacks conserved residue(s) required for the propagation of feature annotation.</text>
</comment>
<dbReference type="Pfam" id="PF18317">
    <property type="entry name" value="SDH_C"/>
    <property type="match status" value="1"/>
</dbReference>
<dbReference type="GO" id="GO:0019632">
    <property type="term" value="P:shikimate metabolic process"/>
    <property type="evidence" value="ECO:0007669"/>
    <property type="project" value="InterPro"/>
</dbReference>
<dbReference type="InterPro" id="IPR011342">
    <property type="entry name" value="Shikimate_DH"/>
</dbReference>
<dbReference type="Gene3D" id="3.40.50.10860">
    <property type="entry name" value="Leucine Dehydrogenase, chain A, domain 1"/>
    <property type="match status" value="1"/>
</dbReference>
<gene>
    <name evidence="7 10" type="primary">aroE</name>
    <name evidence="10" type="ORF">IAB02_03505</name>
</gene>
<dbReference type="PANTHER" id="PTHR21089">
    <property type="entry name" value="SHIKIMATE DEHYDROGENASE"/>
    <property type="match status" value="1"/>
</dbReference>
<dbReference type="SUPFAM" id="SSF53223">
    <property type="entry name" value="Aminoacid dehydrogenase-like, N-terminal domain"/>
    <property type="match status" value="1"/>
</dbReference>
<comment type="catalytic activity">
    <reaction evidence="7">
        <text>shikimate + NADP(+) = 3-dehydroshikimate + NADPH + H(+)</text>
        <dbReference type="Rhea" id="RHEA:17737"/>
        <dbReference type="ChEBI" id="CHEBI:15378"/>
        <dbReference type="ChEBI" id="CHEBI:16630"/>
        <dbReference type="ChEBI" id="CHEBI:36208"/>
        <dbReference type="ChEBI" id="CHEBI:57783"/>
        <dbReference type="ChEBI" id="CHEBI:58349"/>
        <dbReference type="EC" id="1.1.1.25"/>
    </reaction>
</comment>
<comment type="subunit">
    <text evidence="7">Homodimer.</text>
</comment>
<dbReference type="Proteomes" id="UP000824072">
    <property type="component" value="Unassembled WGS sequence"/>
</dbReference>
<name>A0A9D1ICF8_9FIRM</name>
<dbReference type="Gene3D" id="3.40.50.720">
    <property type="entry name" value="NAD(P)-binding Rossmann-like Domain"/>
    <property type="match status" value="1"/>
</dbReference>
<evidence type="ECO:0000256" key="4">
    <source>
        <dbReference type="ARBA" id="ARBA00022857"/>
    </source>
</evidence>
<proteinExistence type="inferred from homology"/>
<feature type="domain" description="Shikimate dehydrogenase substrate binding N-terminal" evidence="8">
    <location>
        <begin position="12"/>
        <end position="94"/>
    </location>
</feature>
<evidence type="ECO:0000313" key="11">
    <source>
        <dbReference type="Proteomes" id="UP000824072"/>
    </source>
</evidence>
<feature type="binding site" evidence="7">
    <location>
        <position position="83"/>
    </location>
    <ligand>
        <name>NADP(+)</name>
        <dbReference type="ChEBI" id="CHEBI:58349"/>
    </ligand>
</feature>
<feature type="domain" description="SDH C-terminal" evidence="9">
    <location>
        <begin position="249"/>
        <end position="279"/>
    </location>
</feature>
<organism evidence="10 11">
    <name type="scientific">Candidatus Pullichristensenella excrementigallinarum</name>
    <dbReference type="NCBI Taxonomy" id="2840907"/>
    <lineage>
        <taxon>Bacteria</taxon>
        <taxon>Bacillati</taxon>
        <taxon>Bacillota</taxon>
        <taxon>Clostridia</taxon>
        <taxon>Candidatus Pullichristensenella</taxon>
    </lineage>
</organism>
<comment type="caution">
    <text evidence="10">The sequence shown here is derived from an EMBL/GenBank/DDBJ whole genome shotgun (WGS) entry which is preliminary data.</text>
</comment>
<dbReference type="SUPFAM" id="SSF51735">
    <property type="entry name" value="NAD(P)-binding Rossmann-fold domains"/>
    <property type="match status" value="1"/>
</dbReference>
<dbReference type="NCBIfam" id="TIGR00507">
    <property type="entry name" value="aroE"/>
    <property type="match status" value="1"/>
</dbReference>
<feature type="binding site" evidence="7">
    <location>
        <position position="256"/>
    </location>
    <ligand>
        <name>shikimate</name>
        <dbReference type="ChEBI" id="CHEBI:36208"/>
    </ligand>
</feature>
<keyword evidence="6 7" id="KW-0057">Aromatic amino acid biosynthesis</keyword>
<dbReference type="AlphaFoldDB" id="A0A9D1ICF8"/>
<feature type="binding site" evidence="7">
    <location>
        <position position="92"/>
    </location>
    <ligand>
        <name>shikimate</name>
        <dbReference type="ChEBI" id="CHEBI:36208"/>
    </ligand>
</feature>
<evidence type="ECO:0000256" key="1">
    <source>
        <dbReference type="ARBA" id="ARBA00004871"/>
    </source>
</evidence>
<dbReference type="GO" id="GO:0050661">
    <property type="term" value="F:NADP binding"/>
    <property type="evidence" value="ECO:0007669"/>
    <property type="project" value="InterPro"/>
</dbReference>
<dbReference type="EC" id="1.1.1.25" evidence="2 7"/>
<dbReference type="InterPro" id="IPR022893">
    <property type="entry name" value="Shikimate_DH_fam"/>
</dbReference>
<protein>
    <recommendedName>
        <fullName evidence="2 7">Shikimate dehydrogenase (NADP(+))</fullName>
        <shortName evidence="7">SDH</shortName>
        <ecNumber evidence="2 7">1.1.1.25</ecNumber>
    </recommendedName>
</protein>
<dbReference type="GO" id="GO:0004764">
    <property type="term" value="F:shikimate 3-dehydrogenase (NADP+) activity"/>
    <property type="evidence" value="ECO:0007669"/>
    <property type="project" value="UniProtKB-UniRule"/>
</dbReference>
<feature type="binding site" evidence="7">
    <location>
        <position position="67"/>
    </location>
    <ligand>
        <name>shikimate</name>
        <dbReference type="ChEBI" id="CHEBI:36208"/>
    </ligand>
</feature>
<keyword evidence="5 7" id="KW-0560">Oxidoreductase</keyword>
<feature type="binding site" evidence="7">
    <location>
        <position position="226"/>
    </location>
    <ligand>
        <name>NADP(+)</name>
        <dbReference type="ChEBI" id="CHEBI:58349"/>
    </ligand>
</feature>
<evidence type="ECO:0000256" key="5">
    <source>
        <dbReference type="ARBA" id="ARBA00023002"/>
    </source>
</evidence>
<evidence type="ECO:0000256" key="6">
    <source>
        <dbReference type="ARBA" id="ARBA00023141"/>
    </source>
</evidence>
<evidence type="ECO:0000256" key="2">
    <source>
        <dbReference type="ARBA" id="ARBA00012962"/>
    </source>
</evidence>
<dbReference type="Pfam" id="PF08501">
    <property type="entry name" value="Shikimate_dh_N"/>
    <property type="match status" value="1"/>
</dbReference>
<reference evidence="10" key="2">
    <citation type="journal article" date="2021" name="PeerJ">
        <title>Extensive microbial diversity within the chicken gut microbiome revealed by metagenomics and culture.</title>
        <authorList>
            <person name="Gilroy R."/>
            <person name="Ravi A."/>
            <person name="Getino M."/>
            <person name="Pursley I."/>
            <person name="Horton D.L."/>
            <person name="Alikhan N.F."/>
            <person name="Baker D."/>
            <person name="Gharbi K."/>
            <person name="Hall N."/>
            <person name="Watson M."/>
            <person name="Adriaenssens E.M."/>
            <person name="Foster-Nyarko E."/>
            <person name="Jarju S."/>
            <person name="Secka A."/>
            <person name="Antonio M."/>
            <person name="Oren A."/>
            <person name="Chaudhuri R.R."/>
            <person name="La Ragione R."/>
            <person name="Hildebrand F."/>
            <person name="Pallen M.J."/>
        </authorList>
    </citation>
    <scope>NUCLEOTIDE SEQUENCE</scope>
    <source>
        <strain evidence="10">ChiHcec3-11533</strain>
    </source>
</reference>
<keyword evidence="4 7" id="KW-0521">NADP</keyword>
<reference evidence="10" key="1">
    <citation type="submission" date="2020-10" db="EMBL/GenBank/DDBJ databases">
        <authorList>
            <person name="Gilroy R."/>
        </authorList>
    </citation>
    <scope>NUCLEOTIDE SEQUENCE</scope>
    <source>
        <strain evidence="10">ChiHcec3-11533</strain>
    </source>
</reference>
<comment type="pathway">
    <text evidence="1 7">Metabolic intermediate biosynthesis; chorismate biosynthesis; chorismate from D-erythrose 4-phosphate and phosphoenolpyruvate: step 4/7.</text>
</comment>
<dbReference type="CDD" id="cd01065">
    <property type="entry name" value="NAD_bind_Shikimate_DH"/>
    <property type="match status" value="1"/>
</dbReference>
<sequence length="284" mass="30264">MAKNYRAELVAVFGDPVDDNPTGAIEEAAFAALGLNYRYLTVRVLPEALGAAIAGARAFHMKGFNLTMPHKIRVIPFLDGLTDAARLIGAVNTVYLENDRLIGENTDGKGFVEALISEGVDLTGKQITLLGAGGAARAIGVECALAGAKRVDVINRNRERGLELSRLISSKTSAQSSYLPWEGTAKIPEGTQILINGTCVGLAPNGHERPDIDYQAISEGMVVADVVFNPENPPFLREAAARGAKTITGLGMLACQAARNFTLWTGEKAPLELMKDALRAEFAQ</sequence>
<comment type="similarity">
    <text evidence="7">Belongs to the shikimate dehydrogenase family.</text>
</comment>
<keyword evidence="3 7" id="KW-0028">Amino-acid biosynthesis</keyword>
<feature type="binding site" evidence="7">
    <location>
        <position position="107"/>
    </location>
    <ligand>
        <name>shikimate</name>
        <dbReference type="ChEBI" id="CHEBI:36208"/>
    </ligand>
</feature>
<dbReference type="GO" id="GO:0009423">
    <property type="term" value="P:chorismate biosynthetic process"/>
    <property type="evidence" value="ECO:0007669"/>
    <property type="project" value="UniProtKB-UniRule"/>
</dbReference>
<feature type="binding site" evidence="7">
    <location>
        <begin position="131"/>
        <end position="135"/>
    </location>
    <ligand>
        <name>NADP(+)</name>
        <dbReference type="ChEBI" id="CHEBI:58349"/>
    </ligand>
</feature>
<dbReference type="EMBL" id="DVMU01000078">
    <property type="protein sequence ID" value="HIU33607.1"/>
    <property type="molecule type" value="Genomic_DNA"/>
</dbReference>
<evidence type="ECO:0000313" key="10">
    <source>
        <dbReference type="EMBL" id="HIU33607.1"/>
    </source>
</evidence>
<dbReference type="InterPro" id="IPR046346">
    <property type="entry name" value="Aminoacid_DH-like_N_sf"/>
</dbReference>
<accession>A0A9D1ICF8</accession>
<dbReference type="GO" id="GO:0008652">
    <property type="term" value="P:amino acid biosynthetic process"/>
    <property type="evidence" value="ECO:0007669"/>
    <property type="project" value="UniProtKB-KW"/>
</dbReference>
<dbReference type="PANTHER" id="PTHR21089:SF1">
    <property type="entry name" value="BIFUNCTIONAL 3-DEHYDROQUINATE DEHYDRATASE_SHIKIMATE DEHYDROGENASE, CHLOROPLASTIC"/>
    <property type="match status" value="1"/>
</dbReference>
<dbReference type="InterPro" id="IPR041121">
    <property type="entry name" value="SDH_C"/>
</dbReference>
<dbReference type="GO" id="GO:0009073">
    <property type="term" value="P:aromatic amino acid family biosynthetic process"/>
    <property type="evidence" value="ECO:0007669"/>
    <property type="project" value="UniProtKB-KW"/>
</dbReference>
<dbReference type="HAMAP" id="MF_00222">
    <property type="entry name" value="Shikimate_DH_AroE"/>
    <property type="match status" value="1"/>
</dbReference>
<evidence type="ECO:0000256" key="3">
    <source>
        <dbReference type="ARBA" id="ARBA00022605"/>
    </source>
</evidence>
<evidence type="ECO:0000259" key="8">
    <source>
        <dbReference type="Pfam" id="PF08501"/>
    </source>
</evidence>
<feature type="active site" description="Proton acceptor" evidence="7">
    <location>
        <position position="71"/>
    </location>
</feature>
<dbReference type="InterPro" id="IPR036291">
    <property type="entry name" value="NAD(P)-bd_dom_sf"/>
</dbReference>
<feature type="binding site" evidence="7">
    <location>
        <position position="249"/>
    </location>
    <ligand>
        <name>NADP(+)</name>
        <dbReference type="ChEBI" id="CHEBI:58349"/>
    </ligand>
</feature>
<dbReference type="InterPro" id="IPR013708">
    <property type="entry name" value="Shikimate_DH-bd_N"/>
</dbReference>
<evidence type="ECO:0000256" key="7">
    <source>
        <dbReference type="HAMAP-Rule" id="MF_00222"/>
    </source>
</evidence>
<comment type="function">
    <text evidence="7">Involved in the biosynthesis of the chorismate, which leads to the biosynthesis of aromatic amino acids. Catalyzes the reversible NADPH linked reduction of 3-dehydroshikimate (DHSA) to yield shikimate (SA).</text>
</comment>
<evidence type="ECO:0000259" key="9">
    <source>
        <dbReference type="Pfam" id="PF18317"/>
    </source>
</evidence>